<feature type="domain" description="Solute-binding protein family 3/N-terminal" evidence="4">
    <location>
        <begin position="25"/>
        <end position="238"/>
    </location>
</feature>
<evidence type="ECO:0000313" key="5">
    <source>
        <dbReference type="EMBL" id="AQS39684.1"/>
    </source>
</evidence>
<dbReference type="KEGG" id="spsw:Sps_04599"/>
<evidence type="ECO:0000256" key="3">
    <source>
        <dbReference type="SAM" id="SignalP"/>
    </source>
</evidence>
<dbReference type="STRING" id="225848.Sps_04599"/>
<sequence>MKKNILFLLIFFLFFTGISVAEDETYTIGTFPIPLMVEDKNTGIFIELTKEIAKRSKIKIAIKVLPPKRITTYFAENKLHGFFPALDVMVTHKISKSEPIYIKTDFGFTKQGQPLVKSIADLTGKHIGMTLGYPYSKEITANLSFTTSTAPSDINNILMLDAGHIDVFVVEEKSGIKAIEQSGKSNICYDSGQPLSRQNVYYAFQSDKTGQQLALLFSKALVEMKSDGTFENIMSKVDE</sequence>
<accession>A0A1S6HW82</accession>
<comment type="similarity">
    <text evidence="1">Belongs to the bacterial solute-binding protein 3 family.</text>
</comment>
<keyword evidence="2 3" id="KW-0732">Signal</keyword>
<reference evidence="5 6" key="1">
    <citation type="submission" date="2016-03" db="EMBL/GenBank/DDBJ databases">
        <title>Complete genome sequence of Shewanella psychrophila WP2, a deep sea bacterium isolated from west Pacific sediment.</title>
        <authorList>
            <person name="Xu G."/>
            <person name="Jian H."/>
        </authorList>
    </citation>
    <scope>NUCLEOTIDE SEQUENCE [LARGE SCALE GENOMIC DNA]</scope>
    <source>
        <strain evidence="5 6">WP2</strain>
    </source>
</reference>
<evidence type="ECO:0000259" key="4">
    <source>
        <dbReference type="SMART" id="SM00062"/>
    </source>
</evidence>
<evidence type="ECO:0000256" key="2">
    <source>
        <dbReference type="ARBA" id="ARBA00022729"/>
    </source>
</evidence>
<gene>
    <name evidence="5" type="ORF">Sps_04599</name>
</gene>
<feature type="signal peptide" evidence="3">
    <location>
        <begin position="1"/>
        <end position="21"/>
    </location>
</feature>
<proteinExistence type="inferred from homology"/>
<evidence type="ECO:0000256" key="1">
    <source>
        <dbReference type="ARBA" id="ARBA00010333"/>
    </source>
</evidence>
<dbReference type="EMBL" id="CP014782">
    <property type="protein sequence ID" value="AQS39684.1"/>
    <property type="molecule type" value="Genomic_DNA"/>
</dbReference>
<dbReference type="Proteomes" id="UP000189545">
    <property type="component" value="Chromosome"/>
</dbReference>
<dbReference type="SMART" id="SM00062">
    <property type="entry name" value="PBPb"/>
    <property type="match status" value="1"/>
</dbReference>
<dbReference type="AlphaFoldDB" id="A0A1S6HW82"/>
<organism evidence="5 6">
    <name type="scientific">Shewanella psychrophila</name>
    <dbReference type="NCBI Taxonomy" id="225848"/>
    <lineage>
        <taxon>Bacteria</taxon>
        <taxon>Pseudomonadati</taxon>
        <taxon>Pseudomonadota</taxon>
        <taxon>Gammaproteobacteria</taxon>
        <taxon>Alteromonadales</taxon>
        <taxon>Shewanellaceae</taxon>
        <taxon>Shewanella</taxon>
    </lineage>
</organism>
<feature type="chain" id="PRO_5012436045" evidence="3">
    <location>
        <begin position="22"/>
        <end position="239"/>
    </location>
</feature>
<dbReference type="PANTHER" id="PTHR35936:SF35">
    <property type="entry name" value="L-CYSTINE-BINDING PROTEIN TCYJ"/>
    <property type="match status" value="1"/>
</dbReference>
<dbReference type="PANTHER" id="PTHR35936">
    <property type="entry name" value="MEMBRANE-BOUND LYTIC MUREIN TRANSGLYCOSYLASE F"/>
    <property type="match status" value="1"/>
</dbReference>
<dbReference type="SUPFAM" id="SSF53850">
    <property type="entry name" value="Periplasmic binding protein-like II"/>
    <property type="match status" value="1"/>
</dbReference>
<dbReference type="InterPro" id="IPR001638">
    <property type="entry name" value="Solute-binding_3/MltF_N"/>
</dbReference>
<dbReference type="OrthoDB" id="5296159at2"/>
<keyword evidence="6" id="KW-1185">Reference proteome</keyword>
<dbReference type="RefSeq" id="WP_077754543.1">
    <property type="nucleotide sequence ID" value="NZ_CP014782.1"/>
</dbReference>
<protein>
    <submittedName>
        <fullName evidence="5">Amino acid ABC transporter substrate-binding protein, PAAT family</fullName>
    </submittedName>
</protein>
<name>A0A1S6HW82_9GAMM</name>
<evidence type="ECO:0000313" key="6">
    <source>
        <dbReference type="Proteomes" id="UP000189545"/>
    </source>
</evidence>
<dbReference type="Gene3D" id="3.40.190.10">
    <property type="entry name" value="Periplasmic binding protein-like II"/>
    <property type="match status" value="2"/>
</dbReference>